<sequence>MFLILLKWMMLSSKMMNLNHVLLESFAPPEIDTSDLFNFVKLSLATMNHEFNELDLGINNEDEFESLLAFLAPIENDKCSYVDLNFDGILKHIFNCSILHNWIGADTVRDINEMVMFGLCRGDIRKDQLRKTVGGDERIVELAYMYKIPLRSAAGERIRLQSDTLTFVRAVTCFPHVASLFLFKAVEFAMDGAKSVLASEQLPGAMKHSGFCGLIPKCCDPYLMKAYSFAHTAYMVDFGKMINPGDKRSLKSIALRQLDYSKSGIEKLPYSDEFKVGTLRAVGLTDPGVFKKIVDVCNNLCKVVGEPALTFATAEKNHIKNGMICFFEDDSKDVAAGEQGKKSADKLRVTSILNV</sequence>
<dbReference type="EMBL" id="MNCJ02000324">
    <property type="protein sequence ID" value="KAF5792770.1"/>
    <property type="molecule type" value="Genomic_DNA"/>
</dbReference>
<keyword evidence="3" id="KW-1185">Reference proteome</keyword>
<evidence type="ECO:0000313" key="3">
    <source>
        <dbReference type="Proteomes" id="UP000215914"/>
    </source>
</evidence>
<dbReference type="InterPro" id="IPR009522">
    <property type="entry name" value="Capsid_Phlebovir/Tenuivir"/>
</dbReference>
<evidence type="ECO:0000313" key="2">
    <source>
        <dbReference type="EMBL" id="KAF5792770.1"/>
    </source>
</evidence>
<dbReference type="Gramene" id="mRNA:HanXRQr2_Chr09g0409761">
    <property type="protein sequence ID" value="CDS:HanXRQr2_Chr09g0409761.1"/>
    <property type="gene ID" value="HanXRQr2_Chr09g0409761"/>
</dbReference>
<dbReference type="GO" id="GO:0003723">
    <property type="term" value="F:RNA binding"/>
    <property type="evidence" value="ECO:0007669"/>
    <property type="project" value="InterPro"/>
</dbReference>
<dbReference type="Proteomes" id="UP000215914">
    <property type="component" value="Unassembled WGS sequence"/>
</dbReference>
<proteinExistence type="predicted"/>
<feature type="chain" id="PRO_5039916065" evidence="1">
    <location>
        <begin position="16"/>
        <end position="355"/>
    </location>
</feature>
<protein>
    <submittedName>
        <fullName evidence="2">Nucleocapsid, Phlebovirus/Tenuivirus</fullName>
    </submittedName>
</protein>
<dbReference type="Pfam" id="PF05733">
    <property type="entry name" value="Tenui_N"/>
    <property type="match status" value="1"/>
</dbReference>
<evidence type="ECO:0000256" key="1">
    <source>
        <dbReference type="SAM" id="SignalP"/>
    </source>
</evidence>
<gene>
    <name evidence="2" type="ORF">HanXRQr2_Chr09g0409761</name>
</gene>
<feature type="signal peptide" evidence="1">
    <location>
        <begin position="1"/>
        <end position="15"/>
    </location>
</feature>
<name>A0A9K3NAK9_HELAN</name>
<reference evidence="2" key="1">
    <citation type="journal article" date="2017" name="Nature">
        <title>The sunflower genome provides insights into oil metabolism, flowering and Asterid evolution.</title>
        <authorList>
            <person name="Badouin H."/>
            <person name="Gouzy J."/>
            <person name="Grassa C.J."/>
            <person name="Murat F."/>
            <person name="Staton S.E."/>
            <person name="Cottret L."/>
            <person name="Lelandais-Briere C."/>
            <person name="Owens G.L."/>
            <person name="Carrere S."/>
            <person name="Mayjonade B."/>
            <person name="Legrand L."/>
            <person name="Gill N."/>
            <person name="Kane N.C."/>
            <person name="Bowers J.E."/>
            <person name="Hubner S."/>
            <person name="Bellec A."/>
            <person name="Berard A."/>
            <person name="Berges H."/>
            <person name="Blanchet N."/>
            <person name="Boniface M.C."/>
            <person name="Brunel D."/>
            <person name="Catrice O."/>
            <person name="Chaidir N."/>
            <person name="Claudel C."/>
            <person name="Donnadieu C."/>
            <person name="Faraut T."/>
            <person name="Fievet G."/>
            <person name="Helmstetter N."/>
            <person name="King M."/>
            <person name="Knapp S.J."/>
            <person name="Lai Z."/>
            <person name="Le Paslier M.C."/>
            <person name="Lippi Y."/>
            <person name="Lorenzon L."/>
            <person name="Mandel J.R."/>
            <person name="Marage G."/>
            <person name="Marchand G."/>
            <person name="Marquand E."/>
            <person name="Bret-Mestries E."/>
            <person name="Morien E."/>
            <person name="Nambeesan S."/>
            <person name="Nguyen T."/>
            <person name="Pegot-Espagnet P."/>
            <person name="Pouilly N."/>
            <person name="Raftis F."/>
            <person name="Sallet E."/>
            <person name="Schiex T."/>
            <person name="Thomas J."/>
            <person name="Vandecasteele C."/>
            <person name="Vares D."/>
            <person name="Vear F."/>
            <person name="Vautrin S."/>
            <person name="Crespi M."/>
            <person name="Mangin B."/>
            <person name="Burke J.M."/>
            <person name="Salse J."/>
            <person name="Munos S."/>
            <person name="Vincourt P."/>
            <person name="Rieseberg L.H."/>
            <person name="Langlade N.B."/>
        </authorList>
    </citation>
    <scope>NUCLEOTIDE SEQUENCE</scope>
    <source>
        <tissue evidence="2">Leaves</tissue>
    </source>
</reference>
<reference evidence="2" key="2">
    <citation type="submission" date="2020-06" db="EMBL/GenBank/DDBJ databases">
        <title>Helianthus annuus Genome sequencing and assembly Release 2.</title>
        <authorList>
            <person name="Gouzy J."/>
            <person name="Langlade N."/>
            <person name="Munos S."/>
        </authorList>
    </citation>
    <scope>NUCLEOTIDE SEQUENCE</scope>
    <source>
        <tissue evidence="2">Leaves</tissue>
    </source>
</reference>
<keyword evidence="1" id="KW-0732">Signal</keyword>
<comment type="caution">
    <text evidence="2">The sequence shown here is derived from an EMBL/GenBank/DDBJ whole genome shotgun (WGS) entry which is preliminary data.</text>
</comment>
<dbReference type="AlphaFoldDB" id="A0A9K3NAK9"/>
<accession>A0A9K3NAK9</accession>
<organism evidence="2 3">
    <name type="scientific">Helianthus annuus</name>
    <name type="common">Common sunflower</name>
    <dbReference type="NCBI Taxonomy" id="4232"/>
    <lineage>
        <taxon>Eukaryota</taxon>
        <taxon>Viridiplantae</taxon>
        <taxon>Streptophyta</taxon>
        <taxon>Embryophyta</taxon>
        <taxon>Tracheophyta</taxon>
        <taxon>Spermatophyta</taxon>
        <taxon>Magnoliopsida</taxon>
        <taxon>eudicotyledons</taxon>
        <taxon>Gunneridae</taxon>
        <taxon>Pentapetalae</taxon>
        <taxon>asterids</taxon>
        <taxon>campanulids</taxon>
        <taxon>Asterales</taxon>
        <taxon>Asteraceae</taxon>
        <taxon>Asteroideae</taxon>
        <taxon>Heliantheae alliance</taxon>
        <taxon>Heliantheae</taxon>
        <taxon>Helianthus</taxon>
    </lineage>
</organism>